<feature type="transmembrane region" description="Helical" evidence="9">
    <location>
        <begin position="247"/>
        <end position="271"/>
    </location>
</feature>
<comment type="caution">
    <text evidence="9">Lacks conserved residue(s) required for the propagation of feature annotation.</text>
</comment>
<evidence type="ECO:0000256" key="2">
    <source>
        <dbReference type="ARBA" id="ARBA00022448"/>
    </source>
</evidence>
<feature type="transmembrane region" description="Helical" evidence="9">
    <location>
        <begin position="454"/>
        <end position="472"/>
    </location>
</feature>
<dbReference type="Gene3D" id="3.10.580.10">
    <property type="entry name" value="CBS-domain"/>
    <property type="match status" value="1"/>
</dbReference>
<name>A0A9N9H9C1_9GLOM</name>
<dbReference type="GO" id="GO:0005769">
    <property type="term" value="C:early endosome"/>
    <property type="evidence" value="ECO:0007669"/>
    <property type="project" value="TreeGrafter"/>
</dbReference>
<dbReference type="InterPro" id="IPR046342">
    <property type="entry name" value="CBS_dom_sf"/>
</dbReference>
<protein>
    <recommendedName>
        <fullName evidence="9">Chloride channel protein</fullName>
    </recommendedName>
</protein>
<dbReference type="EMBL" id="CAJVPY010006453">
    <property type="protein sequence ID" value="CAG8663111.1"/>
    <property type="molecule type" value="Genomic_DNA"/>
</dbReference>
<dbReference type="InterPro" id="IPR014743">
    <property type="entry name" value="Cl-channel_core"/>
</dbReference>
<accession>A0A9N9H9C1</accession>
<comment type="caution">
    <text evidence="12">The sequence shown here is derived from an EMBL/GenBank/DDBJ whole genome shotgun (WGS) entry which is preliminary data.</text>
</comment>
<evidence type="ECO:0000256" key="7">
    <source>
        <dbReference type="ARBA" id="ARBA00023214"/>
    </source>
</evidence>
<feature type="transmembrane region" description="Helical" evidence="9">
    <location>
        <begin position="346"/>
        <end position="362"/>
    </location>
</feature>
<gene>
    <name evidence="12" type="ORF">DERYTH_LOCUS10821</name>
</gene>
<dbReference type="SMART" id="SM00116">
    <property type="entry name" value="CBS"/>
    <property type="match status" value="2"/>
</dbReference>
<evidence type="ECO:0000256" key="5">
    <source>
        <dbReference type="ARBA" id="ARBA00023065"/>
    </source>
</evidence>
<keyword evidence="8" id="KW-0129">CBS domain</keyword>
<keyword evidence="2 9" id="KW-0813">Transport</keyword>
<proteinExistence type="inferred from homology"/>
<evidence type="ECO:0000256" key="1">
    <source>
        <dbReference type="ARBA" id="ARBA00004141"/>
    </source>
</evidence>
<dbReference type="GO" id="GO:0005794">
    <property type="term" value="C:Golgi apparatus"/>
    <property type="evidence" value="ECO:0007669"/>
    <property type="project" value="TreeGrafter"/>
</dbReference>
<dbReference type="InterPro" id="IPR000644">
    <property type="entry name" value="CBS_dom"/>
</dbReference>
<keyword evidence="5 9" id="KW-0406">Ion transport</keyword>
<dbReference type="AlphaFoldDB" id="A0A9N9H9C1"/>
<keyword evidence="6 9" id="KW-0472">Membrane</keyword>
<keyword evidence="13" id="KW-1185">Reference proteome</keyword>
<evidence type="ECO:0000256" key="10">
    <source>
        <dbReference type="SAM" id="MobiDB-lite"/>
    </source>
</evidence>
<feature type="domain" description="CBS" evidence="11">
    <location>
        <begin position="695"/>
        <end position="752"/>
    </location>
</feature>
<dbReference type="OrthoDB" id="431497at2759"/>
<evidence type="ECO:0000313" key="13">
    <source>
        <dbReference type="Proteomes" id="UP000789405"/>
    </source>
</evidence>
<feature type="region of interest" description="Disordered" evidence="10">
    <location>
        <begin position="1"/>
        <end position="39"/>
    </location>
</feature>
<dbReference type="PANTHER" id="PTHR45711">
    <property type="entry name" value="CHLORIDE CHANNEL PROTEIN"/>
    <property type="match status" value="1"/>
</dbReference>
<dbReference type="Pfam" id="PF00571">
    <property type="entry name" value="CBS"/>
    <property type="match status" value="1"/>
</dbReference>
<dbReference type="PANTHER" id="PTHR45711:SF6">
    <property type="entry name" value="CHLORIDE CHANNEL PROTEIN"/>
    <property type="match status" value="1"/>
</dbReference>
<evidence type="ECO:0000256" key="4">
    <source>
        <dbReference type="ARBA" id="ARBA00022989"/>
    </source>
</evidence>
<dbReference type="Gene3D" id="1.10.3080.10">
    <property type="entry name" value="Clc chloride channel"/>
    <property type="match status" value="2"/>
</dbReference>
<comment type="similarity">
    <text evidence="9">Belongs to the chloride channel (TC 2.A.49) family.</text>
</comment>
<dbReference type="InterPro" id="IPR001807">
    <property type="entry name" value="ClC"/>
</dbReference>
<dbReference type="GO" id="GO:0005886">
    <property type="term" value="C:plasma membrane"/>
    <property type="evidence" value="ECO:0007669"/>
    <property type="project" value="TreeGrafter"/>
</dbReference>
<evidence type="ECO:0000259" key="11">
    <source>
        <dbReference type="PROSITE" id="PS51371"/>
    </source>
</evidence>
<evidence type="ECO:0000256" key="6">
    <source>
        <dbReference type="ARBA" id="ARBA00023136"/>
    </source>
</evidence>
<evidence type="ECO:0000256" key="3">
    <source>
        <dbReference type="ARBA" id="ARBA00022692"/>
    </source>
</evidence>
<evidence type="ECO:0000313" key="12">
    <source>
        <dbReference type="EMBL" id="CAG8663111.1"/>
    </source>
</evidence>
<keyword evidence="7 9" id="KW-0868">Chloride</keyword>
<dbReference type="Pfam" id="PF00654">
    <property type="entry name" value="Voltage_CLC"/>
    <property type="match status" value="2"/>
</dbReference>
<feature type="compositionally biased region" description="Polar residues" evidence="10">
    <location>
        <begin position="64"/>
        <end position="88"/>
    </location>
</feature>
<keyword evidence="4 9" id="KW-1133">Transmembrane helix</keyword>
<dbReference type="PROSITE" id="PS51371">
    <property type="entry name" value="CBS"/>
    <property type="match status" value="1"/>
</dbReference>
<dbReference type="SUPFAM" id="SSF54631">
    <property type="entry name" value="CBS-domain pair"/>
    <property type="match status" value="1"/>
</dbReference>
<evidence type="ECO:0000256" key="8">
    <source>
        <dbReference type="PROSITE-ProRule" id="PRU00703"/>
    </source>
</evidence>
<organism evidence="12 13">
    <name type="scientific">Dentiscutata erythropus</name>
    <dbReference type="NCBI Taxonomy" id="1348616"/>
    <lineage>
        <taxon>Eukaryota</taxon>
        <taxon>Fungi</taxon>
        <taxon>Fungi incertae sedis</taxon>
        <taxon>Mucoromycota</taxon>
        <taxon>Glomeromycotina</taxon>
        <taxon>Glomeromycetes</taxon>
        <taxon>Diversisporales</taxon>
        <taxon>Gigasporaceae</taxon>
        <taxon>Dentiscutata</taxon>
    </lineage>
</organism>
<dbReference type="Proteomes" id="UP000789405">
    <property type="component" value="Unassembled WGS sequence"/>
</dbReference>
<feature type="transmembrane region" description="Helical" evidence="9">
    <location>
        <begin position="525"/>
        <end position="544"/>
    </location>
</feature>
<sequence length="755" mass="83995">MASENQREEYFNDDDIPKFNVTINDETDKKSKPKPKRRTLNRFLTLPVFENGKDLDSVFESPSDETTALLSGESSQNYSHFPTQSSLSEDNHSISGAHRARPNFNKRHTWAPSFRAFTDLTDPRRYKSRSGAYDEDGLAMVREGGGIRVWYDDYTTIDWIHDYVKERIRVRKIYSVKGFRGHLLRLCDSSEEWGSDLKGGYCTTDIFKNKAFCCNGSKGNNSNCTDWVSWSKAFHIQTSNEESWFDYYAYVFVALCFAICASLLVTYNSLIASPSSKSSSKIINHNSYIKKELKSYAAGSGIPEVKTILSGFVIRGFLGFRTLWVKAITLAMVVAAGMTLGKEGPFVHIACCTGNILSRLFSKYNKNEGKRREILSASAAAGVSVAFAAPIGGVLFSLEEVSYYFPSKTLVRSFFCAIVAAVTLKGFLGAVLCELITMYTKHVRNRTWLKEYPIVEVIIVVLITATVNYLNFYTKMSNTDLVHFLFSECSNNTSVDAGLCASYPDFPIFSSVCDPGKVNDCVNPGVYAMVGAAACLAGVTRMTVSLTVIMFELTGALTYVLPIMTAIMIAKWVADGIVKHGIYDLLIALNDHPFLDSKAEYITTATTLELCQKDTEVIEVIDVNDRNTITLTGHADAGLPIVDGATLVGYIAANELEHAIKHVEELSDSTECQFRKNEHEIPIPNGRIITDFTAYTDQAPLTVSKNSSLEVVLELFKKLGLRYVCVVDGGNYVGVIHKKQLLVYLRELATKRPQF</sequence>
<comment type="subcellular location">
    <subcellularLocation>
        <location evidence="1 9">Membrane</location>
        <topology evidence="1 9">Multi-pass membrane protein</topology>
    </subcellularLocation>
</comment>
<dbReference type="PRINTS" id="PR00762">
    <property type="entry name" value="CLCHANNEL"/>
</dbReference>
<feature type="compositionally biased region" description="Basic and acidic residues" evidence="10">
    <location>
        <begin position="1"/>
        <end position="10"/>
    </location>
</feature>
<feature type="region of interest" description="Disordered" evidence="10">
    <location>
        <begin position="55"/>
        <end position="101"/>
    </location>
</feature>
<dbReference type="GO" id="GO:0005247">
    <property type="term" value="F:voltage-gated chloride channel activity"/>
    <property type="evidence" value="ECO:0007669"/>
    <property type="project" value="TreeGrafter"/>
</dbReference>
<reference evidence="12" key="1">
    <citation type="submission" date="2021-06" db="EMBL/GenBank/DDBJ databases">
        <authorList>
            <person name="Kallberg Y."/>
            <person name="Tangrot J."/>
            <person name="Rosling A."/>
        </authorList>
    </citation>
    <scope>NUCLEOTIDE SEQUENCE</scope>
    <source>
        <strain evidence="12">MA453B</strain>
    </source>
</reference>
<keyword evidence="3 9" id="KW-0812">Transmembrane</keyword>
<evidence type="ECO:0000256" key="9">
    <source>
        <dbReference type="RuleBase" id="RU361221"/>
    </source>
</evidence>
<feature type="transmembrane region" description="Helical" evidence="9">
    <location>
        <begin position="374"/>
        <end position="398"/>
    </location>
</feature>
<feature type="transmembrane region" description="Helical" evidence="9">
    <location>
        <begin position="556"/>
        <end position="574"/>
    </location>
</feature>
<feature type="transmembrane region" description="Helical" evidence="9">
    <location>
        <begin position="323"/>
        <end position="340"/>
    </location>
</feature>
<dbReference type="SUPFAM" id="SSF81340">
    <property type="entry name" value="Clc chloride channel"/>
    <property type="match status" value="1"/>
</dbReference>
<feature type="transmembrane region" description="Helical" evidence="9">
    <location>
        <begin position="410"/>
        <end position="433"/>
    </location>
</feature>